<comment type="caution">
    <text evidence="1">The sequence shown here is derived from an EMBL/GenBank/DDBJ whole genome shotgun (WGS) entry which is preliminary data.</text>
</comment>
<dbReference type="AlphaFoldDB" id="A0A9Q0D3Q4"/>
<feature type="non-terminal residue" evidence="1">
    <location>
        <position position="1"/>
    </location>
</feature>
<dbReference type="GO" id="GO:0005737">
    <property type="term" value="C:cytoplasm"/>
    <property type="evidence" value="ECO:0007669"/>
    <property type="project" value="TreeGrafter"/>
</dbReference>
<dbReference type="OrthoDB" id="10385682at2759"/>
<gene>
    <name evidence="1" type="ORF">NHX12_017136</name>
</gene>
<dbReference type="InterPro" id="IPR039891">
    <property type="entry name" value="VWA8"/>
</dbReference>
<reference evidence="1" key="1">
    <citation type="submission" date="2022-07" db="EMBL/GenBank/DDBJ databases">
        <title>Chromosome-level genome of Muraenolepis orangiensis.</title>
        <authorList>
            <person name="Kim J."/>
        </authorList>
    </citation>
    <scope>NUCLEOTIDE SEQUENCE</scope>
    <source>
        <strain evidence="1">KU_S4_2022</strain>
        <tissue evidence="1">Muscle</tissue>
    </source>
</reference>
<evidence type="ECO:0000313" key="1">
    <source>
        <dbReference type="EMBL" id="KAJ3581032.1"/>
    </source>
</evidence>
<sequence length="92" mass="10585">MTMVVSVCDRLPLPEVTMSGHWTINQEGNSRRKLLCPTETRRIDVKGPVYLRVQGYPCDRQESRALSFSEEKAHWHLPMNEVNIICDVATKD</sequence>
<organism evidence="1 2">
    <name type="scientific">Muraenolepis orangiensis</name>
    <name type="common">Patagonian moray cod</name>
    <dbReference type="NCBI Taxonomy" id="630683"/>
    <lineage>
        <taxon>Eukaryota</taxon>
        <taxon>Metazoa</taxon>
        <taxon>Chordata</taxon>
        <taxon>Craniata</taxon>
        <taxon>Vertebrata</taxon>
        <taxon>Euteleostomi</taxon>
        <taxon>Actinopterygii</taxon>
        <taxon>Neopterygii</taxon>
        <taxon>Teleostei</taxon>
        <taxon>Neoteleostei</taxon>
        <taxon>Acanthomorphata</taxon>
        <taxon>Zeiogadaria</taxon>
        <taxon>Gadariae</taxon>
        <taxon>Gadiformes</taxon>
        <taxon>Muraenolepidoidei</taxon>
        <taxon>Muraenolepididae</taxon>
        <taxon>Muraenolepis</taxon>
    </lineage>
</organism>
<dbReference type="EMBL" id="JANIIK010003997">
    <property type="protein sequence ID" value="KAJ3581032.1"/>
    <property type="molecule type" value="Genomic_DNA"/>
</dbReference>
<dbReference type="Proteomes" id="UP001148018">
    <property type="component" value="Unassembled WGS sequence"/>
</dbReference>
<proteinExistence type="predicted"/>
<dbReference type="PANTHER" id="PTHR21610:SF9">
    <property type="entry name" value="VON WILLEBRAND FACTOR A DOMAIN-CONTAINING PROTEIN 8"/>
    <property type="match status" value="1"/>
</dbReference>
<name>A0A9Q0D3Q4_9TELE</name>
<dbReference type="PANTHER" id="PTHR21610">
    <property type="entry name" value="VON WILLEBRAND FACTOR A DOMAIN-CONTAINING PROTEIN 8"/>
    <property type="match status" value="1"/>
</dbReference>
<accession>A0A9Q0D3Q4</accession>
<protein>
    <submittedName>
        <fullName evidence="1">Uncharacterized protein</fullName>
    </submittedName>
</protein>
<evidence type="ECO:0000313" key="2">
    <source>
        <dbReference type="Proteomes" id="UP001148018"/>
    </source>
</evidence>
<keyword evidence="2" id="KW-1185">Reference proteome</keyword>